<dbReference type="PANTHER" id="PTHR43432">
    <property type="entry name" value="SLR0285 PROTEIN"/>
    <property type="match status" value="1"/>
</dbReference>
<evidence type="ECO:0008006" key="5">
    <source>
        <dbReference type="Google" id="ProtNLM"/>
    </source>
</evidence>
<name>X1PYG2_9ZZZZ</name>
<dbReference type="AlphaFoldDB" id="X1PYG2"/>
<keyword evidence="1" id="KW-0479">Metal-binding</keyword>
<feature type="non-terminal residue" evidence="4">
    <location>
        <position position="86"/>
    </location>
</feature>
<sequence>MNKKEIKVLLKMDIYNNEVKPNVIFQDYKCKEALYQLKRKGLPYSFDLNIYRGCSHNCQYCYARKSHKYLNSKDFENEIFVKTNML</sequence>
<dbReference type="GO" id="GO:0051536">
    <property type="term" value="F:iron-sulfur cluster binding"/>
    <property type="evidence" value="ECO:0007669"/>
    <property type="project" value="UniProtKB-KW"/>
</dbReference>
<evidence type="ECO:0000256" key="2">
    <source>
        <dbReference type="ARBA" id="ARBA00023004"/>
    </source>
</evidence>
<proteinExistence type="predicted"/>
<evidence type="ECO:0000256" key="3">
    <source>
        <dbReference type="ARBA" id="ARBA00023014"/>
    </source>
</evidence>
<dbReference type="InterPro" id="IPR058240">
    <property type="entry name" value="rSAM_sf"/>
</dbReference>
<keyword evidence="2" id="KW-0408">Iron</keyword>
<evidence type="ECO:0000313" key="4">
    <source>
        <dbReference type="EMBL" id="GAI47561.1"/>
    </source>
</evidence>
<dbReference type="GO" id="GO:0046872">
    <property type="term" value="F:metal ion binding"/>
    <property type="evidence" value="ECO:0007669"/>
    <property type="project" value="UniProtKB-KW"/>
</dbReference>
<keyword evidence="3" id="KW-0411">Iron-sulfur</keyword>
<gene>
    <name evidence="4" type="ORF">S06H3_63752</name>
</gene>
<protein>
    <recommendedName>
        <fullName evidence="5">Radical SAM core domain-containing protein</fullName>
    </recommendedName>
</protein>
<dbReference type="SUPFAM" id="SSF102114">
    <property type="entry name" value="Radical SAM enzymes"/>
    <property type="match status" value="1"/>
</dbReference>
<organism evidence="4">
    <name type="scientific">marine sediment metagenome</name>
    <dbReference type="NCBI Taxonomy" id="412755"/>
    <lineage>
        <taxon>unclassified sequences</taxon>
        <taxon>metagenomes</taxon>
        <taxon>ecological metagenomes</taxon>
    </lineage>
</organism>
<evidence type="ECO:0000256" key="1">
    <source>
        <dbReference type="ARBA" id="ARBA00022723"/>
    </source>
</evidence>
<dbReference type="EMBL" id="BARV01042373">
    <property type="protein sequence ID" value="GAI47561.1"/>
    <property type="molecule type" value="Genomic_DNA"/>
</dbReference>
<reference evidence="4" key="1">
    <citation type="journal article" date="2014" name="Front. Microbiol.">
        <title>High frequency of phylogenetically diverse reductive dehalogenase-homologous genes in deep subseafloor sedimentary metagenomes.</title>
        <authorList>
            <person name="Kawai M."/>
            <person name="Futagami T."/>
            <person name="Toyoda A."/>
            <person name="Takaki Y."/>
            <person name="Nishi S."/>
            <person name="Hori S."/>
            <person name="Arai W."/>
            <person name="Tsubouchi T."/>
            <person name="Morono Y."/>
            <person name="Uchiyama I."/>
            <person name="Ito T."/>
            <person name="Fujiyama A."/>
            <person name="Inagaki F."/>
            <person name="Takami H."/>
        </authorList>
    </citation>
    <scope>NUCLEOTIDE SEQUENCE</scope>
    <source>
        <strain evidence="4">Expedition CK06-06</strain>
    </source>
</reference>
<comment type="caution">
    <text evidence="4">The sequence shown here is derived from an EMBL/GenBank/DDBJ whole genome shotgun (WGS) entry which is preliminary data.</text>
</comment>
<accession>X1PYG2</accession>
<dbReference type="PANTHER" id="PTHR43432:SF5">
    <property type="entry name" value="ELP3_MIAA_NIFB-LIKE RADICAL SAM CORE DOMAIN-CONTAINING PROTEIN"/>
    <property type="match status" value="1"/>
</dbReference>
<dbReference type="InterPro" id="IPR040086">
    <property type="entry name" value="MJ0683-like"/>
</dbReference>